<gene>
    <name evidence="1" type="ORF">SHD_3137</name>
</gene>
<proteinExistence type="predicted"/>
<evidence type="ECO:0000313" key="2">
    <source>
        <dbReference type="Proteomes" id="UP000017548"/>
    </source>
</evidence>
<comment type="caution">
    <text evidence="1">The sequence shown here is derived from an EMBL/GenBank/DDBJ whole genome shotgun (WGS) entry which is preliminary data.</text>
</comment>
<organism evidence="1 2">
    <name type="scientific">Shewanella decolorationis S12</name>
    <dbReference type="NCBI Taxonomy" id="1353536"/>
    <lineage>
        <taxon>Bacteria</taxon>
        <taxon>Pseudomonadati</taxon>
        <taxon>Pseudomonadota</taxon>
        <taxon>Gammaproteobacteria</taxon>
        <taxon>Alteromonadales</taxon>
        <taxon>Shewanellaceae</taxon>
        <taxon>Shewanella</taxon>
    </lineage>
</organism>
<evidence type="ECO:0000313" key="1">
    <source>
        <dbReference type="EMBL" id="ESE40385.1"/>
    </source>
</evidence>
<dbReference type="Proteomes" id="UP000017548">
    <property type="component" value="Unassembled WGS sequence"/>
</dbReference>
<dbReference type="EMBL" id="AXZL01000072">
    <property type="protein sequence ID" value="ESE40385.1"/>
    <property type="molecule type" value="Genomic_DNA"/>
</dbReference>
<reference evidence="1 2" key="1">
    <citation type="journal article" date="2013" name="Genome Announc.">
        <title>Draft Genome Sequence of Shewanella decolorationis S12, a Dye-Degrading Bacterium Isolated from a Wastewater Treatment Plant.</title>
        <authorList>
            <person name="Xu M."/>
            <person name="Fang Y."/>
            <person name="Liu J."/>
            <person name="Chen X."/>
            <person name="Sun G."/>
            <person name="Guo J."/>
            <person name="Hua Z."/>
            <person name="Tu Q."/>
            <person name="Wu L."/>
            <person name="Zhou J."/>
            <person name="Liu X."/>
        </authorList>
    </citation>
    <scope>NUCLEOTIDE SEQUENCE [LARGE SCALE GENOMIC DNA]</scope>
    <source>
        <strain evidence="1 2">S12</strain>
    </source>
</reference>
<sequence>MRNRADFTIETKCRNERAKPPNVPQKRNYTGFAFYKLTYLAAAPLVSAG</sequence>
<accession>A0ABP2Z1D7</accession>
<keyword evidence="2" id="KW-1185">Reference proteome</keyword>
<name>A0ABP2Z1D7_9GAMM</name>
<protein>
    <submittedName>
        <fullName evidence="1">Uncharacterized protein</fullName>
    </submittedName>
</protein>